<comment type="caution">
    <text evidence="5">The sequence shown here is derived from an EMBL/GenBank/DDBJ whole genome shotgun (WGS) entry which is preliminary data.</text>
</comment>
<evidence type="ECO:0008006" key="7">
    <source>
        <dbReference type="Google" id="ProtNLM"/>
    </source>
</evidence>
<keyword evidence="2" id="KW-0378">Hydrolase</keyword>
<dbReference type="PANTHER" id="PTHR10353">
    <property type="entry name" value="GLYCOSYL HYDROLASE"/>
    <property type="match status" value="1"/>
</dbReference>
<keyword evidence="3" id="KW-0326">Glycosidase</keyword>
<dbReference type="GO" id="GO:0008422">
    <property type="term" value="F:beta-glucosidase activity"/>
    <property type="evidence" value="ECO:0007669"/>
    <property type="project" value="TreeGrafter"/>
</dbReference>
<dbReference type="PROSITE" id="PS00653">
    <property type="entry name" value="GLYCOSYL_HYDROL_F1_2"/>
    <property type="match status" value="1"/>
</dbReference>
<evidence type="ECO:0000256" key="1">
    <source>
        <dbReference type="ARBA" id="ARBA00010838"/>
    </source>
</evidence>
<organism evidence="5 6">
    <name type="scientific">Candidatus Kaiserbacteria bacterium RIFCSPHIGHO2_01_FULL_54_36b</name>
    <dbReference type="NCBI Taxonomy" id="1798483"/>
    <lineage>
        <taxon>Bacteria</taxon>
        <taxon>Candidatus Kaiseribacteriota</taxon>
    </lineage>
</organism>
<dbReference type="InterPro" id="IPR017853">
    <property type="entry name" value="GH"/>
</dbReference>
<dbReference type="PANTHER" id="PTHR10353:SF209">
    <property type="entry name" value="GALACTOLIPID GALACTOSYLTRANSFERASE SFR2, CHLOROPLASTIC"/>
    <property type="match status" value="1"/>
</dbReference>
<dbReference type="Proteomes" id="UP000176445">
    <property type="component" value="Unassembled WGS sequence"/>
</dbReference>
<dbReference type="InterPro" id="IPR001360">
    <property type="entry name" value="Glyco_hydro_1"/>
</dbReference>
<dbReference type="EMBL" id="MFKW01000029">
    <property type="protein sequence ID" value="OGG51385.1"/>
    <property type="molecule type" value="Genomic_DNA"/>
</dbReference>
<evidence type="ECO:0000256" key="4">
    <source>
        <dbReference type="RuleBase" id="RU003690"/>
    </source>
</evidence>
<accession>A0A1F6CQH5</accession>
<dbReference type="AlphaFoldDB" id="A0A1F6CQH5"/>
<gene>
    <name evidence="5" type="ORF">A2704_03385</name>
</gene>
<evidence type="ECO:0000256" key="2">
    <source>
        <dbReference type="ARBA" id="ARBA00022801"/>
    </source>
</evidence>
<sequence>MAQEKKFPEGFLWGAATASYQVEGGIENCDWAKAAREGKVPPCGGACDHYNRYEEDFDIAKSLGHNCHRISIEWARIEPEEGRFDENEVEHYRQVIAALRARHLKPFITLWHFTLPQWFADKGGFEHKDAPQIFARYCAYVTQKFGNDCRHFATMNEPGVYASNGWRRGSWPPFQKWPGMGLLETVPGHRDLPGQKARLGNVFRYFRVLRQLVRAHNAAYDAMKTVAFGIEVGLVHQVILFHANGNPFNQFLAWIMNWHWTHSFMRRVYKRCDSIGLNYYLHKKFGDTQVYEKSDMGWDIYPEGLCDALLMLKRYEKPIWVSEAGIADAADRIRADYIKRLVRCMHVAIEKGADVRGYMYWSLLDNYEWAHGFSKRFGLVEINYDTLQRTVRTSALVYKQICERNALVD</sequence>
<evidence type="ECO:0000313" key="5">
    <source>
        <dbReference type="EMBL" id="OGG51385.1"/>
    </source>
</evidence>
<dbReference type="GO" id="GO:0005975">
    <property type="term" value="P:carbohydrate metabolic process"/>
    <property type="evidence" value="ECO:0007669"/>
    <property type="project" value="InterPro"/>
</dbReference>
<evidence type="ECO:0000313" key="6">
    <source>
        <dbReference type="Proteomes" id="UP000176445"/>
    </source>
</evidence>
<dbReference type="PRINTS" id="PR00131">
    <property type="entry name" value="GLHYDRLASE1"/>
</dbReference>
<dbReference type="Pfam" id="PF00232">
    <property type="entry name" value="Glyco_hydro_1"/>
    <property type="match status" value="2"/>
</dbReference>
<proteinExistence type="inferred from homology"/>
<comment type="similarity">
    <text evidence="1 4">Belongs to the glycosyl hydrolase 1 family.</text>
</comment>
<dbReference type="SUPFAM" id="SSF51445">
    <property type="entry name" value="(Trans)glycosidases"/>
    <property type="match status" value="1"/>
</dbReference>
<dbReference type="Gene3D" id="3.20.20.80">
    <property type="entry name" value="Glycosidases"/>
    <property type="match status" value="1"/>
</dbReference>
<protein>
    <recommendedName>
        <fullName evidence="7">Beta-glucosidase</fullName>
    </recommendedName>
</protein>
<dbReference type="InterPro" id="IPR033132">
    <property type="entry name" value="GH_1_N_CS"/>
</dbReference>
<name>A0A1F6CQH5_9BACT</name>
<evidence type="ECO:0000256" key="3">
    <source>
        <dbReference type="ARBA" id="ARBA00023295"/>
    </source>
</evidence>
<reference evidence="5 6" key="1">
    <citation type="journal article" date="2016" name="Nat. Commun.">
        <title>Thousands of microbial genomes shed light on interconnected biogeochemical processes in an aquifer system.</title>
        <authorList>
            <person name="Anantharaman K."/>
            <person name="Brown C.T."/>
            <person name="Hug L.A."/>
            <person name="Sharon I."/>
            <person name="Castelle C.J."/>
            <person name="Probst A.J."/>
            <person name="Thomas B.C."/>
            <person name="Singh A."/>
            <person name="Wilkins M.J."/>
            <person name="Karaoz U."/>
            <person name="Brodie E.L."/>
            <person name="Williams K.H."/>
            <person name="Hubbard S.S."/>
            <person name="Banfield J.F."/>
        </authorList>
    </citation>
    <scope>NUCLEOTIDE SEQUENCE [LARGE SCALE GENOMIC DNA]</scope>
</reference>